<dbReference type="EMBL" id="LNQE01001345">
    <property type="protein sequence ID" value="KUG18952.1"/>
    <property type="molecule type" value="Genomic_DNA"/>
</dbReference>
<proteinExistence type="predicted"/>
<gene>
    <name evidence="2" type="ORF">ASZ90_011348</name>
</gene>
<dbReference type="AlphaFoldDB" id="A0A0W8FDK3"/>
<organism evidence="2">
    <name type="scientific">hydrocarbon metagenome</name>
    <dbReference type="NCBI Taxonomy" id="938273"/>
    <lineage>
        <taxon>unclassified sequences</taxon>
        <taxon>metagenomes</taxon>
        <taxon>ecological metagenomes</taxon>
    </lineage>
</organism>
<name>A0A0W8FDK3_9ZZZZ</name>
<accession>A0A0W8FDK3</accession>
<comment type="caution">
    <text evidence="2">The sequence shown here is derived from an EMBL/GenBank/DDBJ whole genome shotgun (WGS) entry which is preliminary data.</text>
</comment>
<evidence type="ECO:0000313" key="2">
    <source>
        <dbReference type="EMBL" id="KUG18952.1"/>
    </source>
</evidence>
<keyword evidence="1" id="KW-1133">Transmembrane helix</keyword>
<feature type="transmembrane region" description="Helical" evidence="1">
    <location>
        <begin position="37"/>
        <end position="61"/>
    </location>
</feature>
<keyword evidence="1" id="KW-0812">Transmembrane</keyword>
<sequence length="66" mass="7442">MKIRRYRPPVSLEAKPFRAVRRLHRNPTYITLQLGPLLNLFVLAILSVTASMSGICFGMCLRLAGL</sequence>
<evidence type="ECO:0000256" key="1">
    <source>
        <dbReference type="SAM" id="Phobius"/>
    </source>
</evidence>
<protein>
    <submittedName>
        <fullName evidence="2">Uncharacterized protein</fullName>
    </submittedName>
</protein>
<keyword evidence="1" id="KW-0472">Membrane</keyword>
<reference evidence="2" key="1">
    <citation type="journal article" date="2015" name="Proc. Natl. Acad. Sci. U.S.A.">
        <title>Networks of energetic and metabolic interactions define dynamics in microbial communities.</title>
        <authorList>
            <person name="Embree M."/>
            <person name="Liu J.K."/>
            <person name="Al-Bassam M.M."/>
            <person name="Zengler K."/>
        </authorList>
    </citation>
    <scope>NUCLEOTIDE SEQUENCE</scope>
</reference>